<feature type="domain" description="Alcohol dehydrogenase iron-type/glycerol dehydrogenase GldA" evidence="3">
    <location>
        <begin position="12"/>
        <end position="181"/>
    </location>
</feature>
<gene>
    <name evidence="5" type="ORF">S01H4_14570</name>
</gene>
<keyword evidence="2" id="KW-0560">Oxidoreductase</keyword>
<dbReference type="PANTHER" id="PTHR11496:SF102">
    <property type="entry name" value="ALCOHOL DEHYDROGENASE 4"/>
    <property type="match status" value="1"/>
</dbReference>
<comment type="caution">
    <text evidence="5">The sequence shown here is derived from an EMBL/GenBank/DDBJ whole genome shotgun (WGS) entry which is preliminary data.</text>
</comment>
<dbReference type="SUPFAM" id="SSF56796">
    <property type="entry name" value="Dehydroquinate synthase-like"/>
    <property type="match status" value="1"/>
</dbReference>
<dbReference type="Gene3D" id="3.40.50.1970">
    <property type="match status" value="1"/>
</dbReference>
<evidence type="ECO:0000259" key="4">
    <source>
        <dbReference type="Pfam" id="PF25137"/>
    </source>
</evidence>
<feature type="domain" description="Fe-containing alcohol dehydrogenase-like C-terminal" evidence="4">
    <location>
        <begin position="192"/>
        <end position="335"/>
    </location>
</feature>
<sequence length="360" mass="38695">MILPFNFARIPHIIFGPGKLSELFEIIPKFGKNVLFVIGESSLKSSGKWDQIASELTHKSISYTKISIAGEPSPLLIDKSVQKFRSKSIELVIAIGGGSVTDAGKAISAMIHKTDSIKNYLEGIGTKVHDGNKIPFIAIPTTSGTGSEATKNAVISEVGPDGFKKSLRHDNLIPNVAIIDPELMISCPPSITAMCGMDAFTQLLESYVSSKRNPITNALAFSGLKFMSKNLMKVCSNESGDVKVRSAMAYGSLISGITIANAGLGIVHGLASPIGGFFDIPHGVVCGTLLSEATKMNIKRLQDNKLIGRDVLRNYAQVGALIAGKNYIDEEKIDDYCSILTKSLDNWTSQLELDRLGKYG</sequence>
<feature type="non-terminal residue" evidence="5">
    <location>
        <position position="360"/>
    </location>
</feature>
<reference evidence="5" key="1">
    <citation type="journal article" date="2014" name="Front. Microbiol.">
        <title>High frequency of phylogenetically diverse reductive dehalogenase-homologous genes in deep subseafloor sedimentary metagenomes.</title>
        <authorList>
            <person name="Kawai M."/>
            <person name="Futagami T."/>
            <person name="Toyoda A."/>
            <person name="Takaki Y."/>
            <person name="Nishi S."/>
            <person name="Hori S."/>
            <person name="Arai W."/>
            <person name="Tsubouchi T."/>
            <person name="Morono Y."/>
            <person name="Uchiyama I."/>
            <person name="Ito T."/>
            <person name="Fujiyama A."/>
            <person name="Inagaki F."/>
            <person name="Takami H."/>
        </authorList>
    </citation>
    <scope>NUCLEOTIDE SEQUENCE</scope>
    <source>
        <strain evidence="5">Expedition CK06-06</strain>
    </source>
</reference>
<comment type="similarity">
    <text evidence="1">Belongs to the iron-containing alcohol dehydrogenase family.</text>
</comment>
<dbReference type="AlphaFoldDB" id="X0ZQF6"/>
<protein>
    <submittedName>
        <fullName evidence="5">Uncharacterized protein</fullName>
    </submittedName>
</protein>
<dbReference type="Pfam" id="PF25137">
    <property type="entry name" value="ADH_Fe_C"/>
    <property type="match status" value="1"/>
</dbReference>
<dbReference type="EMBL" id="BART01006390">
    <property type="protein sequence ID" value="GAG62668.1"/>
    <property type="molecule type" value="Genomic_DNA"/>
</dbReference>
<dbReference type="PANTHER" id="PTHR11496">
    <property type="entry name" value="ALCOHOL DEHYDROGENASE"/>
    <property type="match status" value="1"/>
</dbReference>
<evidence type="ECO:0000256" key="1">
    <source>
        <dbReference type="ARBA" id="ARBA00007358"/>
    </source>
</evidence>
<dbReference type="InterPro" id="IPR001670">
    <property type="entry name" value="ADH_Fe/GldA"/>
</dbReference>
<accession>X0ZQF6</accession>
<evidence type="ECO:0000313" key="5">
    <source>
        <dbReference type="EMBL" id="GAG62668.1"/>
    </source>
</evidence>
<dbReference type="Gene3D" id="1.20.1090.10">
    <property type="entry name" value="Dehydroquinate synthase-like - alpha domain"/>
    <property type="match status" value="1"/>
</dbReference>
<dbReference type="InterPro" id="IPR056798">
    <property type="entry name" value="ADH_Fe_C"/>
</dbReference>
<dbReference type="Pfam" id="PF00465">
    <property type="entry name" value="Fe-ADH"/>
    <property type="match status" value="1"/>
</dbReference>
<evidence type="ECO:0000259" key="3">
    <source>
        <dbReference type="Pfam" id="PF00465"/>
    </source>
</evidence>
<organism evidence="5">
    <name type="scientific">marine sediment metagenome</name>
    <dbReference type="NCBI Taxonomy" id="412755"/>
    <lineage>
        <taxon>unclassified sequences</taxon>
        <taxon>metagenomes</taxon>
        <taxon>ecological metagenomes</taxon>
    </lineage>
</organism>
<name>X0ZQF6_9ZZZZ</name>
<dbReference type="InterPro" id="IPR039697">
    <property type="entry name" value="Alcohol_dehydrogenase_Fe"/>
</dbReference>
<dbReference type="CDD" id="cd08183">
    <property type="entry name" value="Fe-ADH-like"/>
    <property type="match status" value="1"/>
</dbReference>
<dbReference type="GO" id="GO:0004022">
    <property type="term" value="F:alcohol dehydrogenase (NAD+) activity"/>
    <property type="evidence" value="ECO:0007669"/>
    <property type="project" value="TreeGrafter"/>
</dbReference>
<evidence type="ECO:0000256" key="2">
    <source>
        <dbReference type="ARBA" id="ARBA00023002"/>
    </source>
</evidence>
<dbReference type="FunFam" id="3.40.50.1970:FF:000003">
    <property type="entry name" value="Alcohol dehydrogenase, iron-containing"/>
    <property type="match status" value="1"/>
</dbReference>
<dbReference type="GO" id="GO:0046872">
    <property type="term" value="F:metal ion binding"/>
    <property type="evidence" value="ECO:0007669"/>
    <property type="project" value="InterPro"/>
</dbReference>
<proteinExistence type="inferred from homology"/>